<proteinExistence type="predicted"/>
<sequence length="117" mass="12889">AVLVGKLLRLATSGRVPGAVARALRKKSNPGGLFRYVRDGYFFDAPHSVCEISLPFDGIVGRFRITIGDEGKNGFLFKIDCSRTLRDDCSDWKMVLSFETVTLAFMLSSSDLVVILV</sequence>
<organism evidence="1 2">
    <name type="scientific">Eumeta variegata</name>
    <name type="common">Bagworm moth</name>
    <name type="synonym">Eumeta japonica</name>
    <dbReference type="NCBI Taxonomy" id="151549"/>
    <lineage>
        <taxon>Eukaryota</taxon>
        <taxon>Metazoa</taxon>
        <taxon>Ecdysozoa</taxon>
        <taxon>Arthropoda</taxon>
        <taxon>Hexapoda</taxon>
        <taxon>Insecta</taxon>
        <taxon>Pterygota</taxon>
        <taxon>Neoptera</taxon>
        <taxon>Endopterygota</taxon>
        <taxon>Lepidoptera</taxon>
        <taxon>Glossata</taxon>
        <taxon>Ditrysia</taxon>
        <taxon>Tineoidea</taxon>
        <taxon>Psychidae</taxon>
        <taxon>Oiketicinae</taxon>
        <taxon>Eumeta</taxon>
    </lineage>
</organism>
<name>A0A4C1XCL8_EUMVA</name>
<dbReference type="Proteomes" id="UP000299102">
    <property type="component" value="Unassembled WGS sequence"/>
</dbReference>
<dbReference type="AlphaFoldDB" id="A0A4C1XCL8"/>
<evidence type="ECO:0000313" key="1">
    <source>
        <dbReference type="EMBL" id="GBP61586.1"/>
    </source>
</evidence>
<keyword evidence="2" id="KW-1185">Reference proteome</keyword>
<protein>
    <submittedName>
        <fullName evidence="1">Uncharacterized protein</fullName>
    </submittedName>
</protein>
<reference evidence="1 2" key="1">
    <citation type="journal article" date="2019" name="Commun. Biol.">
        <title>The bagworm genome reveals a unique fibroin gene that provides high tensile strength.</title>
        <authorList>
            <person name="Kono N."/>
            <person name="Nakamura H."/>
            <person name="Ohtoshi R."/>
            <person name="Tomita M."/>
            <person name="Numata K."/>
            <person name="Arakawa K."/>
        </authorList>
    </citation>
    <scope>NUCLEOTIDE SEQUENCE [LARGE SCALE GENOMIC DNA]</scope>
</reference>
<evidence type="ECO:0000313" key="2">
    <source>
        <dbReference type="Proteomes" id="UP000299102"/>
    </source>
</evidence>
<feature type="non-terminal residue" evidence="1">
    <location>
        <position position="1"/>
    </location>
</feature>
<comment type="caution">
    <text evidence="1">The sequence shown here is derived from an EMBL/GenBank/DDBJ whole genome shotgun (WGS) entry which is preliminary data.</text>
</comment>
<dbReference type="EMBL" id="BGZK01000817">
    <property type="protein sequence ID" value="GBP61586.1"/>
    <property type="molecule type" value="Genomic_DNA"/>
</dbReference>
<gene>
    <name evidence="1" type="ORF">EVAR_46447_1</name>
</gene>
<accession>A0A4C1XCL8</accession>